<feature type="domain" description="CAAX prenyl protease 2/Lysostaphin resistance protein A-like" evidence="2">
    <location>
        <begin position="145"/>
        <end position="240"/>
    </location>
</feature>
<gene>
    <name evidence="3" type="ORF">SAMN05444002_2983</name>
</gene>
<protein>
    <recommendedName>
        <fullName evidence="2">CAAX prenyl protease 2/Lysostaphin resistance protein A-like domain-containing protein</fullName>
    </recommendedName>
</protein>
<evidence type="ECO:0000313" key="4">
    <source>
        <dbReference type="Proteomes" id="UP000184932"/>
    </source>
</evidence>
<feature type="transmembrane region" description="Helical" evidence="1">
    <location>
        <begin position="67"/>
        <end position="89"/>
    </location>
</feature>
<feature type="transmembrane region" description="Helical" evidence="1">
    <location>
        <begin position="144"/>
        <end position="168"/>
    </location>
</feature>
<dbReference type="GO" id="GO:0004175">
    <property type="term" value="F:endopeptidase activity"/>
    <property type="evidence" value="ECO:0007669"/>
    <property type="project" value="UniProtKB-ARBA"/>
</dbReference>
<feature type="transmembrane region" description="Helical" evidence="1">
    <location>
        <begin position="110"/>
        <end position="132"/>
    </location>
</feature>
<accession>A0A1N6H1I0</accession>
<sequence length="293" mass="30884">MAYERLSEFAAPARATPDLWRIGAVLGLMFVAVMMLQQLVFILLAALGGPEAVEAVFTSDGTGAGRTLAALFSHGLFAVALAIALRAVHWRGFLSLFGPGAHAVGDFFRVLYWLVPLYIAAAAFLPTSYDLIPNAAMPVNRWMLYLPLGLAAVAVQAGTEELFFRGYLTQQIAAGTRAGNWAWMAAPAILFALLHWTASAGDNAIWFCLWAFVFGLVAADLTARAGNLGPALALHIVNNGVALLGVTVPGPVAGLALYHTPFAADAGVIPGLMPAEFGVLLVGWLAARVAIRA</sequence>
<dbReference type="EMBL" id="FSRL01000001">
    <property type="protein sequence ID" value="SIO13537.1"/>
    <property type="molecule type" value="Genomic_DNA"/>
</dbReference>
<proteinExistence type="predicted"/>
<dbReference type="Pfam" id="PF02517">
    <property type="entry name" value="Rce1-like"/>
    <property type="match status" value="1"/>
</dbReference>
<evidence type="ECO:0000259" key="2">
    <source>
        <dbReference type="Pfam" id="PF02517"/>
    </source>
</evidence>
<feature type="transmembrane region" description="Helical" evidence="1">
    <location>
        <begin position="180"/>
        <end position="198"/>
    </location>
</feature>
<feature type="transmembrane region" description="Helical" evidence="1">
    <location>
        <begin position="235"/>
        <end position="259"/>
    </location>
</feature>
<dbReference type="AlphaFoldDB" id="A0A1N6H1I0"/>
<keyword evidence="1" id="KW-0812">Transmembrane</keyword>
<feature type="transmembrane region" description="Helical" evidence="1">
    <location>
        <begin position="271"/>
        <end position="291"/>
    </location>
</feature>
<keyword evidence="1" id="KW-1133">Transmembrane helix</keyword>
<feature type="transmembrane region" description="Helical" evidence="1">
    <location>
        <begin position="20"/>
        <end position="47"/>
    </location>
</feature>
<keyword evidence="1" id="KW-0472">Membrane</keyword>
<evidence type="ECO:0000256" key="1">
    <source>
        <dbReference type="SAM" id="Phobius"/>
    </source>
</evidence>
<keyword evidence="4" id="KW-1185">Reference proteome</keyword>
<evidence type="ECO:0000313" key="3">
    <source>
        <dbReference type="EMBL" id="SIO13537.1"/>
    </source>
</evidence>
<dbReference type="RefSeq" id="WP_074256937.1">
    <property type="nucleotide sequence ID" value="NZ_FSRL01000001.1"/>
</dbReference>
<reference evidence="4" key="1">
    <citation type="submission" date="2016-11" db="EMBL/GenBank/DDBJ databases">
        <authorList>
            <person name="Varghese N."/>
            <person name="Submissions S."/>
        </authorList>
    </citation>
    <scope>NUCLEOTIDE SEQUENCE [LARGE SCALE GENOMIC DNA]</scope>
    <source>
        <strain evidence="4">DSM 29440</strain>
    </source>
</reference>
<dbReference type="GO" id="GO:0080120">
    <property type="term" value="P:CAAX-box protein maturation"/>
    <property type="evidence" value="ECO:0007669"/>
    <property type="project" value="UniProtKB-ARBA"/>
</dbReference>
<dbReference type="STRING" id="1217970.SAMN05444002_2983"/>
<dbReference type="OrthoDB" id="7171777at2"/>
<dbReference type="InterPro" id="IPR003675">
    <property type="entry name" value="Rce1/LyrA-like_dom"/>
</dbReference>
<feature type="transmembrane region" description="Helical" evidence="1">
    <location>
        <begin position="204"/>
        <end position="223"/>
    </location>
</feature>
<name>A0A1N6H1I0_9RHOB</name>
<organism evidence="3 4">
    <name type="scientific">Vannielia litorea</name>
    <dbReference type="NCBI Taxonomy" id="1217970"/>
    <lineage>
        <taxon>Bacteria</taxon>
        <taxon>Pseudomonadati</taxon>
        <taxon>Pseudomonadota</taxon>
        <taxon>Alphaproteobacteria</taxon>
        <taxon>Rhodobacterales</taxon>
        <taxon>Paracoccaceae</taxon>
        <taxon>Vannielia</taxon>
    </lineage>
</organism>
<dbReference type="Proteomes" id="UP000184932">
    <property type="component" value="Unassembled WGS sequence"/>
</dbReference>